<dbReference type="Gene3D" id="3.40.50.150">
    <property type="entry name" value="Vaccinia Virus protein VP39"/>
    <property type="match status" value="1"/>
</dbReference>
<dbReference type="InterPro" id="IPR029063">
    <property type="entry name" value="SAM-dependent_MTases_sf"/>
</dbReference>
<dbReference type="GO" id="GO:0008168">
    <property type="term" value="F:methyltransferase activity"/>
    <property type="evidence" value="ECO:0007669"/>
    <property type="project" value="UniProtKB-KW"/>
</dbReference>
<protein>
    <submittedName>
        <fullName evidence="3">Methyltransferase type 12</fullName>
    </submittedName>
</protein>
<evidence type="ECO:0000313" key="3">
    <source>
        <dbReference type="EMBL" id="ADC63064.1"/>
    </source>
</evidence>
<dbReference type="Pfam" id="PF08242">
    <property type="entry name" value="Methyltransf_12"/>
    <property type="match status" value="1"/>
</dbReference>
<feature type="coiled-coil region" evidence="1">
    <location>
        <begin position="234"/>
        <end position="310"/>
    </location>
</feature>
<dbReference type="HOGENOM" id="CLU_009265_0_0_6"/>
<feature type="domain" description="Methyltransferase type 12" evidence="2">
    <location>
        <begin position="60"/>
        <end position="142"/>
    </location>
</feature>
<dbReference type="InterPro" id="IPR013217">
    <property type="entry name" value="Methyltransf_12"/>
</dbReference>
<dbReference type="EMBL" id="CP001896">
    <property type="protein sequence ID" value="ADC63064.1"/>
    <property type="molecule type" value="Genomic_DNA"/>
</dbReference>
<dbReference type="eggNOG" id="COG4372">
    <property type="taxonomic scope" value="Bacteria"/>
</dbReference>
<evidence type="ECO:0000256" key="1">
    <source>
        <dbReference type="SAM" id="Coils"/>
    </source>
</evidence>
<dbReference type="OrthoDB" id="3733126at2"/>
<name>D3RVQ1_ALLVD</name>
<dbReference type="CAZy" id="GT4">
    <property type="family name" value="Glycosyltransferase Family 4"/>
</dbReference>
<dbReference type="Gene3D" id="1.20.5.730">
    <property type="entry name" value="Single helix bin"/>
    <property type="match status" value="1"/>
</dbReference>
<keyword evidence="3" id="KW-0808">Transferase</keyword>
<dbReference type="Proteomes" id="UP000001441">
    <property type="component" value="Chromosome"/>
</dbReference>
<dbReference type="AlphaFoldDB" id="D3RVQ1"/>
<dbReference type="STRING" id="572477.Alvin_2142"/>
<dbReference type="GO" id="GO:0032259">
    <property type="term" value="P:methylation"/>
    <property type="evidence" value="ECO:0007669"/>
    <property type="project" value="UniProtKB-KW"/>
</dbReference>
<dbReference type="SUPFAM" id="SSF53335">
    <property type="entry name" value="S-adenosyl-L-methionine-dependent methyltransferases"/>
    <property type="match status" value="1"/>
</dbReference>
<evidence type="ECO:0000313" key="4">
    <source>
        <dbReference type="Proteomes" id="UP000001441"/>
    </source>
</evidence>
<keyword evidence="3" id="KW-0489">Methyltransferase</keyword>
<organism evidence="3 4">
    <name type="scientific">Allochromatium vinosum (strain ATCC 17899 / DSM 180 / NBRC 103801 / NCIMB 10441 / D)</name>
    <name type="common">Chromatium vinosum</name>
    <dbReference type="NCBI Taxonomy" id="572477"/>
    <lineage>
        <taxon>Bacteria</taxon>
        <taxon>Pseudomonadati</taxon>
        <taxon>Pseudomonadota</taxon>
        <taxon>Gammaproteobacteria</taxon>
        <taxon>Chromatiales</taxon>
        <taxon>Chromatiaceae</taxon>
        <taxon>Allochromatium</taxon>
    </lineage>
</organism>
<keyword evidence="4" id="KW-1185">Reference proteome</keyword>
<proteinExistence type="predicted"/>
<accession>D3RVQ1</accession>
<gene>
    <name evidence="3" type="ordered locus">Alvin_2142</name>
</gene>
<dbReference type="RefSeq" id="WP_012971336.1">
    <property type="nucleotide sequence ID" value="NC_013851.1"/>
</dbReference>
<reference evidence="3 4" key="1">
    <citation type="journal article" date="2011" name="Stand. Genomic Sci.">
        <title>Complete genome sequence of Allochromatium vinosum DSM 180(T).</title>
        <authorList>
            <person name="Weissgerber T."/>
            <person name="Zigann R."/>
            <person name="Bruce D."/>
            <person name="Chang Y.J."/>
            <person name="Detter J.C."/>
            <person name="Han C."/>
            <person name="Hauser L."/>
            <person name="Jeffries C.D."/>
            <person name="Land M."/>
            <person name="Munk A.C."/>
            <person name="Tapia R."/>
            <person name="Dahl C."/>
        </authorList>
    </citation>
    <scope>NUCLEOTIDE SEQUENCE [LARGE SCALE GENOMIC DNA]</scope>
    <source>
        <strain evidence="4">ATCC 17899 / DSM 180 / NBRC 103801 / NCIMB 10441 / D</strain>
    </source>
</reference>
<dbReference type="SUPFAM" id="SSF53756">
    <property type="entry name" value="UDP-Glycosyltransferase/glycogen phosphorylase"/>
    <property type="match status" value="1"/>
</dbReference>
<dbReference type="Gene3D" id="3.40.50.2000">
    <property type="entry name" value="Glycogen Phosphorylase B"/>
    <property type="match status" value="1"/>
</dbReference>
<evidence type="ECO:0000259" key="2">
    <source>
        <dbReference type="Pfam" id="PF08242"/>
    </source>
</evidence>
<dbReference type="KEGG" id="alv:Alvin_2142"/>
<keyword evidence="1" id="KW-0175">Coiled coil</keyword>
<sequence length="768" mass="88709">MKDGIEIGINSKEYWDKRFVENWEDFNGPRQSRFFAQTAISNLPSWLIDAMRRESLTFVDWGCAQGDGLDVWASYINPSLLCGVDFSMTAIQKAKIRYPLLKFFNSNWLDRNEKNEIYDVVYSSNTLEHFFNPCEILRNLSARANKAIVLVLPYREIDRIDEHFYTFLPNNIPIHLENGFCLVWSRVIECSKLPNTQWVGHQIFLVYIDPAWAASLKLTLNDCEIEREDKKFLLNDFRQSIAERETEVARLNQTAAEREAQIAHLNQAVAEREAEVARLNQTAAERETQIAHLNQAVAEREAEIDSLNRSVIECDSEVKEFLSSTSWRLTRPLRFMKKFYGSVFSSEQRYAFLKSIYWRLPERIRNKLNRHRYSYVSRRLRRELSSSQKSIINAAAQTDRAAWVDAANESKKIVIIPCAFEFEELVNQRPINAAKYYSKNGYLVLFVAWQWSPNELLSKGCGEVFHNIIQVPLFEFVANSNELSANFESAHFLITMPEQKLVRLVDFLRKRGFVIIYDIMDEWEAFHRVGQAPWFEESTERSLVLQADFVCAVSPPLREKFSDIRSDITVIGNGYSAETLGVEARNIAGSQNNEKKIVGYFGHLTDAWFDWPTLFFLAKERADIVFEVVGYGEPDWVRKKAAAAPNVSLLGKMLPSDLHKKVSSWSAGMIPFVEGELSEAVDPIKIYEYLYFGLPVIVTGIRHLDRFPMTYFSEKETIAHSLDLALNESRSPSDLESFLAQTTWQARFDTLMAKVTSRQGIWSLYQSF</sequence>